<dbReference type="CDD" id="cd05233">
    <property type="entry name" value="SDR_c"/>
    <property type="match status" value="1"/>
</dbReference>
<accession>Q026C3</accession>
<dbReference type="GO" id="GO:0016491">
    <property type="term" value="F:oxidoreductase activity"/>
    <property type="evidence" value="ECO:0007669"/>
    <property type="project" value="UniProtKB-KW"/>
</dbReference>
<dbReference type="HOGENOM" id="CLU_010194_1_3_0"/>
<keyword evidence="2" id="KW-0560">Oxidoreductase</keyword>
<name>Q026C3_SOLUE</name>
<dbReference type="eggNOG" id="COG0623">
    <property type="taxonomic scope" value="Bacteria"/>
</dbReference>
<dbReference type="Gene3D" id="3.40.50.720">
    <property type="entry name" value="NAD(P)-binding Rossmann-like Domain"/>
    <property type="match status" value="2"/>
</dbReference>
<dbReference type="OrthoDB" id="125587at2"/>
<dbReference type="PANTHER" id="PTHR43477">
    <property type="entry name" value="DIHYDROANTICAPSIN 7-DEHYDROGENASE"/>
    <property type="match status" value="1"/>
</dbReference>
<dbReference type="KEGG" id="sus:Acid_2156"/>
<dbReference type="SUPFAM" id="SSF51735">
    <property type="entry name" value="NAD(P)-binding Rossmann-fold domains"/>
    <property type="match status" value="1"/>
</dbReference>
<dbReference type="PANTHER" id="PTHR43477:SF1">
    <property type="entry name" value="DIHYDROANTICAPSIN 7-DEHYDROGENASE"/>
    <property type="match status" value="1"/>
</dbReference>
<dbReference type="Pfam" id="PF13561">
    <property type="entry name" value="adh_short_C2"/>
    <property type="match status" value="1"/>
</dbReference>
<dbReference type="AlphaFoldDB" id="Q026C3"/>
<organism evidence="3">
    <name type="scientific">Solibacter usitatus (strain Ellin6076)</name>
    <dbReference type="NCBI Taxonomy" id="234267"/>
    <lineage>
        <taxon>Bacteria</taxon>
        <taxon>Pseudomonadati</taxon>
        <taxon>Acidobacteriota</taxon>
        <taxon>Terriglobia</taxon>
        <taxon>Bryobacterales</taxon>
        <taxon>Solibacteraceae</taxon>
        <taxon>Candidatus Solibacter</taxon>
    </lineage>
</organism>
<evidence type="ECO:0000313" key="3">
    <source>
        <dbReference type="EMBL" id="ABJ83146.1"/>
    </source>
</evidence>
<reference evidence="3" key="1">
    <citation type="submission" date="2006-10" db="EMBL/GenBank/DDBJ databases">
        <title>Complete sequence of Solibacter usitatus Ellin6076.</title>
        <authorList>
            <consortium name="US DOE Joint Genome Institute"/>
            <person name="Copeland A."/>
            <person name="Lucas S."/>
            <person name="Lapidus A."/>
            <person name="Barry K."/>
            <person name="Detter J.C."/>
            <person name="Glavina del Rio T."/>
            <person name="Hammon N."/>
            <person name="Israni S."/>
            <person name="Dalin E."/>
            <person name="Tice H."/>
            <person name="Pitluck S."/>
            <person name="Thompson L.S."/>
            <person name="Brettin T."/>
            <person name="Bruce D."/>
            <person name="Han C."/>
            <person name="Tapia R."/>
            <person name="Gilna P."/>
            <person name="Schmutz J."/>
            <person name="Larimer F."/>
            <person name="Land M."/>
            <person name="Hauser L."/>
            <person name="Kyrpides N."/>
            <person name="Mikhailova N."/>
            <person name="Janssen P.H."/>
            <person name="Kuske C.R."/>
            <person name="Richardson P."/>
        </authorList>
    </citation>
    <scope>NUCLEOTIDE SEQUENCE</scope>
    <source>
        <strain evidence="3">Ellin6076</strain>
    </source>
</reference>
<gene>
    <name evidence="3" type="ordered locus">Acid_2156</name>
</gene>
<dbReference type="EMBL" id="CP000473">
    <property type="protein sequence ID" value="ABJ83146.1"/>
    <property type="molecule type" value="Genomic_DNA"/>
</dbReference>
<protein>
    <submittedName>
        <fullName evidence="3">Short-chain dehydrogenase/reductase SDR</fullName>
    </submittedName>
</protein>
<comment type="similarity">
    <text evidence="1">Belongs to the short-chain dehydrogenases/reductases (SDR) family.</text>
</comment>
<dbReference type="InterPro" id="IPR036291">
    <property type="entry name" value="NAD(P)-bd_dom_sf"/>
</dbReference>
<dbReference type="InParanoid" id="Q026C3"/>
<dbReference type="InterPro" id="IPR002347">
    <property type="entry name" value="SDR_fam"/>
</dbReference>
<evidence type="ECO:0000256" key="1">
    <source>
        <dbReference type="ARBA" id="ARBA00006484"/>
    </source>
</evidence>
<evidence type="ECO:0000256" key="2">
    <source>
        <dbReference type="ARBA" id="ARBA00023002"/>
    </source>
</evidence>
<dbReference type="InterPro" id="IPR051122">
    <property type="entry name" value="SDR_DHRS6-like"/>
</dbReference>
<dbReference type="PRINTS" id="PR00081">
    <property type="entry name" value="GDHRDH"/>
</dbReference>
<sequence precursor="true">MSKQPWALILGASSGFGEATAIELARAGMNIFGVHMDRRDKVPHVAEVQERIRAAGRECEFFNMNAADEEKRKECVEQIRQRVTDSTGTLRVLLHSLAWGSLKPLAGAEIVANKKQIESTADIMGHSLVYWVQECLLAGLFDKGARIFAMTSSGSTRAIPEYGPVSAAKAILEAHIRQLALELAPAGITANAILAGVTDTPALRLIPGHEKIMEIARTRNPNRRLTTPEDVARSIAVLCHPATYWMTGNTIHVDGGENIVG</sequence>
<proteinExistence type="inferred from homology"/>
<dbReference type="STRING" id="234267.Acid_2156"/>